<dbReference type="Proteomes" id="UP000176689">
    <property type="component" value="Unassembled WGS sequence"/>
</dbReference>
<comment type="caution">
    <text evidence="6">The sequence shown here is derived from an EMBL/GenBank/DDBJ whole genome shotgun (WGS) entry which is preliminary data.</text>
</comment>
<accession>A0A1F6E6P2</accession>
<evidence type="ECO:0000256" key="1">
    <source>
        <dbReference type="ARBA" id="ARBA00009254"/>
    </source>
</evidence>
<evidence type="ECO:0000256" key="3">
    <source>
        <dbReference type="ARBA" id="ARBA00023274"/>
    </source>
</evidence>
<dbReference type="AlphaFoldDB" id="A0A1F6E6P2"/>
<protein>
    <recommendedName>
        <fullName evidence="4">Large ribosomal subunit protein uL29</fullName>
    </recommendedName>
    <alternativeName>
        <fullName evidence="5">50S ribosomal protein L29</fullName>
    </alternativeName>
</protein>
<name>A0A1F6E6P2_9BACT</name>
<evidence type="ECO:0000313" key="6">
    <source>
        <dbReference type="EMBL" id="OGG69375.1"/>
    </source>
</evidence>
<gene>
    <name evidence="6" type="ORF">A3F27_01180</name>
</gene>
<dbReference type="NCBIfam" id="TIGR00012">
    <property type="entry name" value="L29"/>
    <property type="match status" value="1"/>
</dbReference>
<dbReference type="Gene3D" id="1.10.287.310">
    <property type="match status" value="1"/>
</dbReference>
<keyword evidence="3" id="KW-0687">Ribonucleoprotein</keyword>
<dbReference type="InterPro" id="IPR036049">
    <property type="entry name" value="Ribosomal_uL29_sf"/>
</dbReference>
<dbReference type="EMBL" id="MFLP01000033">
    <property type="protein sequence ID" value="OGG69375.1"/>
    <property type="molecule type" value="Genomic_DNA"/>
</dbReference>
<dbReference type="Pfam" id="PF00831">
    <property type="entry name" value="Ribosomal_L29"/>
    <property type="match status" value="1"/>
</dbReference>
<dbReference type="GO" id="GO:0003735">
    <property type="term" value="F:structural constituent of ribosome"/>
    <property type="evidence" value="ECO:0007669"/>
    <property type="project" value="InterPro"/>
</dbReference>
<dbReference type="GO" id="GO:0005840">
    <property type="term" value="C:ribosome"/>
    <property type="evidence" value="ECO:0007669"/>
    <property type="project" value="UniProtKB-KW"/>
</dbReference>
<evidence type="ECO:0000256" key="2">
    <source>
        <dbReference type="ARBA" id="ARBA00022980"/>
    </source>
</evidence>
<evidence type="ECO:0000256" key="5">
    <source>
        <dbReference type="ARBA" id="ARBA00035476"/>
    </source>
</evidence>
<dbReference type="GO" id="GO:0006412">
    <property type="term" value="P:translation"/>
    <property type="evidence" value="ECO:0007669"/>
    <property type="project" value="InterPro"/>
</dbReference>
<dbReference type="InterPro" id="IPR001854">
    <property type="entry name" value="Ribosomal_uL29"/>
</dbReference>
<dbReference type="SUPFAM" id="SSF46561">
    <property type="entry name" value="Ribosomal protein L29 (L29p)"/>
    <property type="match status" value="1"/>
</dbReference>
<keyword evidence="2 6" id="KW-0689">Ribosomal protein</keyword>
<reference evidence="6 7" key="1">
    <citation type="journal article" date="2016" name="Nat. Commun.">
        <title>Thousands of microbial genomes shed light on interconnected biogeochemical processes in an aquifer system.</title>
        <authorList>
            <person name="Anantharaman K."/>
            <person name="Brown C.T."/>
            <person name="Hug L.A."/>
            <person name="Sharon I."/>
            <person name="Castelle C.J."/>
            <person name="Probst A.J."/>
            <person name="Thomas B.C."/>
            <person name="Singh A."/>
            <person name="Wilkins M.J."/>
            <person name="Karaoz U."/>
            <person name="Brodie E.L."/>
            <person name="Williams K.H."/>
            <person name="Hubbard S.S."/>
            <person name="Banfield J.F."/>
        </authorList>
    </citation>
    <scope>NUCLEOTIDE SEQUENCE [LARGE SCALE GENOMIC DNA]</scope>
</reference>
<organism evidence="6 7">
    <name type="scientific">Candidatus Kaiserbacteria bacterium RIFCSPHIGHO2_12_FULL_53_13</name>
    <dbReference type="NCBI Taxonomy" id="1798502"/>
    <lineage>
        <taxon>Bacteria</taxon>
        <taxon>Candidatus Kaiseribacteriota</taxon>
    </lineage>
</organism>
<dbReference type="GO" id="GO:1990904">
    <property type="term" value="C:ribonucleoprotein complex"/>
    <property type="evidence" value="ECO:0007669"/>
    <property type="project" value="UniProtKB-KW"/>
</dbReference>
<comment type="similarity">
    <text evidence="1">Belongs to the universal ribosomal protein uL29 family.</text>
</comment>
<proteinExistence type="inferred from homology"/>
<evidence type="ECO:0000313" key="7">
    <source>
        <dbReference type="Proteomes" id="UP000176689"/>
    </source>
</evidence>
<evidence type="ECO:0000256" key="4">
    <source>
        <dbReference type="ARBA" id="ARBA00035204"/>
    </source>
</evidence>
<sequence length="74" mass="8456">MSDFVKKSTEELLGTLREKREALRVFRFGGAGSRTRNVREGRNLRREIAQILTEVNARAASERQEKLALKPKNA</sequence>